<organism evidence="4 7">
    <name type="scientific">Blautia obeum</name>
    <dbReference type="NCBI Taxonomy" id="40520"/>
    <lineage>
        <taxon>Bacteria</taxon>
        <taxon>Bacillati</taxon>
        <taxon>Bacillota</taxon>
        <taxon>Clostridia</taxon>
        <taxon>Lachnospirales</taxon>
        <taxon>Lachnospiraceae</taxon>
        <taxon>Blautia</taxon>
    </lineage>
</organism>
<dbReference type="AlphaFoldDB" id="A0A3E5A1D3"/>
<evidence type="ECO:0000313" key="6">
    <source>
        <dbReference type="EMBL" id="RHE37594.1"/>
    </source>
</evidence>
<dbReference type="Proteomes" id="UP000261222">
    <property type="component" value="Unassembled WGS sequence"/>
</dbReference>
<dbReference type="Proteomes" id="UP000284644">
    <property type="component" value="Unassembled WGS sequence"/>
</dbReference>
<feature type="coiled-coil region" evidence="1">
    <location>
        <begin position="420"/>
        <end position="447"/>
    </location>
</feature>
<evidence type="ECO:0000259" key="3">
    <source>
        <dbReference type="PROSITE" id="PS51737"/>
    </source>
</evidence>
<sequence length="549" mass="64851">MARTAKRYQEATQKKKSSILVYTAAIYARLSVDNDKKKSESIDTQIALIKEFVQKNNENPDRKYEIVIYGTYSDIGKTGTNFARDGFEQMMQDVRDGKVNCILVKDFSRFGRNYIETGNYLENILPFMRVRFISVCDNYDSFALDAKNQELSMNIKNLINDAYAKDIATKQRAAKRIAQKNGEYVGAKAPYGYCSEKVNGIYKLVIDLEPAKIVRRVFEEYASGRSIRHIVEGLFHDEVHRISDYNRYHHVYRQNEEELFQWSARSVCEVLRRNNYYGDLVQRKRESRFLRGEKGCDELDVSQWIVVPQTHEPIISRELFEKVQSMLNEAERGKNQNLCKADERAFFSVFYCGDCGRKMCTRKIEGRVSYYCGAYQYLDKRKCTSKVISENKMQKIVRDEIVDKFKLSKLRKKDMSGISNSVYEEKIKEIRKEIDCLDNETERRSRELAQIFMKYKEGNVLVDTYKKMKEERDNWKLFCEERKKELEIKIRKLQKQQKEESRFLRSLVDLKGTFHINADLAESLIERMYLYDDGRLEINFRFKEAVENE</sequence>
<dbReference type="PROSITE" id="PS51737">
    <property type="entry name" value="RECOMBINASE_DNA_BIND"/>
    <property type="match status" value="1"/>
</dbReference>
<evidence type="ECO:0000259" key="2">
    <source>
        <dbReference type="PROSITE" id="PS51736"/>
    </source>
</evidence>
<dbReference type="Pfam" id="PF13408">
    <property type="entry name" value="Zn_ribbon_recom"/>
    <property type="match status" value="1"/>
</dbReference>
<evidence type="ECO:0000256" key="1">
    <source>
        <dbReference type="SAM" id="Coils"/>
    </source>
</evidence>
<feature type="domain" description="Resolvase/invertase-type recombinase catalytic" evidence="2">
    <location>
        <begin position="23"/>
        <end position="182"/>
    </location>
</feature>
<dbReference type="Proteomes" id="UP000283745">
    <property type="component" value="Unassembled WGS sequence"/>
</dbReference>
<dbReference type="PANTHER" id="PTHR30461">
    <property type="entry name" value="DNA-INVERTASE FROM LAMBDOID PROPHAGE"/>
    <property type="match status" value="1"/>
</dbReference>
<evidence type="ECO:0000313" key="8">
    <source>
        <dbReference type="Proteomes" id="UP000283745"/>
    </source>
</evidence>
<accession>A0A3E5A1D3</accession>
<proteinExistence type="predicted"/>
<evidence type="ECO:0000313" key="9">
    <source>
        <dbReference type="Proteomes" id="UP000284644"/>
    </source>
</evidence>
<dbReference type="InterPro" id="IPR025827">
    <property type="entry name" value="Zn_ribbon_recom_dom"/>
</dbReference>
<dbReference type="RefSeq" id="WP_117739708.1">
    <property type="nucleotide sequence ID" value="NZ_CABJFK010000014.1"/>
</dbReference>
<dbReference type="Gene3D" id="3.90.1750.20">
    <property type="entry name" value="Putative Large Serine Recombinase, Chain B, Domain 2"/>
    <property type="match status" value="1"/>
</dbReference>
<evidence type="ECO:0000313" key="4">
    <source>
        <dbReference type="EMBL" id="RGN01913.1"/>
    </source>
</evidence>
<dbReference type="EMBL" id="QSUB01000012">
    <property type="protein sequence ID" value="RGN01913.1"/>
    <property type="molecule type" value="Genomic_DNA"/>
</dbReference>
<dbReference type="GO" id="GO:0003677">
    <property type="term" value="F:DNA binding"/>
    <property type="evidence" value="ECO:0007669"/>
    <property type="project" value="InterPro"/>
</dbReference>
<dbReference type="GO" id="GO:0000150">
    <property type="term" value="F:DNA strand exchange activity"/>
    <property type="evidence" value="ECO:0007669"/>
    <property type="project" value="InterPro"/>
</dbReference>
<dbReference type="InterPro" id="IPR011109">
    <property type="entry name" value="DNA_bind_recombinase_dom"/>
</dbReference>
<name>A0A3E5A1D3_9FIRM</name>
<evidence type="ECO:0000313" key="7">
    <source>
        <dbReference type="Proteomes" id="UP000261222"/>
    </source>
</evidence>
<dbReference type="InterPro" id="IPR038109">
    <property type="entry name" value="DNA_bind_recomb_sf"/>
</dbReference>
<protein>
    <recommendedName>
        <fullName evidence="10">Recombinase</fullName>
    </recommendedName>
</protein>
<dbReference type="Gene3D" id="3.40.50.1390">
    <property type="entry name" value="Resolvase, N-terminal catalytic domain"/>
    <property type="match status" value="1"/>
</dbReference>
<dbReference type="EMBL" id="QSJW01000005">
    <property type="protein sequence ID" value="RHE12406.1"/>
    <property type="molecule type" value="Genomic_DNA"/>
</dbReference>
<evidence type="ECO:0000313" key="5">
    <source>
        <dbReference type="EMBL" id="RHE12406.1"/>
    </source>
</evidence>
<keyword evidence="1" id="KW-0175">Coiled coil</keyword>
<dbReference type="PANTHER" id="PTHR30461:SF23">
    <property type="entry name" value="DNA RECOMBINASE-RELATED"/>
    <property type="match status" value="1"/>
</dbReference>
<evidence type="ECO:0008006" key="10">
    <source>
        <dbReference type="Google" id="ProtNLM"/>
    </source>
</evidence>
<dbReference type="InterPro" id="IPR036162">
    <property type="entry name" value="Resolvase-like_N_sf"/>
</dbReference>
<dbReference type="Pfam" id="PF00239">
    <property type="entry name" value="Resolvase"/>
    <property type="match status" value="1"/>
</dbReference>
<dbReference type="PROSITE" id="PS51736">
    <property type="entry name" value="RECOMBINASES_3"/>
    <property type="match status" value="1"/>
</dbReference>
<dbReference type="SUPFAM" id="SSF53041">
    <property type="entry name" value="Resolvase-like"/>
    <property type="match status" value="1"/>
</dbReference>
<dbReference type="InterPro" id="IPR006119">
    <property type="entry name" value="Resolv_N"/>
</dbReference>
<dbReference type="InterPro" id="IPR050639">
    <property type="entry name" value="SSR_resolvase"/>
</dbReference>
<comment type="caution">
    <text evidence="4">The sequence shown here is derived from an EMBL/GenBank/DDBJ whole genome shotgun (WGS) entry which is preliminary data.</text>
</comment>
<dbReference type="EMBL" id="QSKF01000014">
    <property type="protein sequence ID" value="RHE37594.1"/>
    <property type="molecule type" value="Genomic_DNA"/>
</dbReference>
<reference evidence="7 8" key="1">
    <citation type="submission" date="2018-08" db="EMBL/GenBank/DDBJ databases">
        <title>A genome reference for cultivated species of the human gut microbiota.</title>
        <authorList>
            <person name="Zou Y."/>
            <person name="Xue W."/>
            <person name="Luo G."/>
        </authorList>
    </citation>
    <scope>NUCLEOTIDE SEQUENCE [LARGE SCALE GENOMIC DNA]</scope>
    <source>
        <strain evidence="6 8">AM28-23</strain>
        <strain evidence="5 9">AM29-25AC</strain>
        <strain evidence="4 7">OM06-11AA</strain>
    </source>
</reference>
<feature type="coiled-coil region" evidence="1">
    <location>
        <begin position="476"/>
        <end position="503"/>
    </location>
</feature>
<feature type="domain" description="Recombinase" evidence="3">
    <location>
        <begin position="190"/>
        <end position="333"/>
    </location>
</feature>
<dbReference type="SMART" id="SM00857">
    <property type="entry name" value="Resolvase"/>
    <property type="match status" value="1"/>
</dbReference>
<gene>
    <name evidence="6" type="ORF">DW740_15130</name>
    <name evidence="5" type="ORF">DW767_08570</name>
    <name evidence="4" type="ORF">DXB81_16965</name>
</gene>
<dbReference type="Pfam" id="PF07508">
    <property type="entry name" value="Recombinase"/>
    <property type="match status" value="1"/>
</dbReference>